<organism evidence="2 3">
    <name type="scientific">Rubritalea tangerina</name>
    <dbReference type="NCBI Taxonomy" id="430798"/>
    <lineage>
        <taxon>Bacteria</taxon>
        <taxon>Pseudomonadati</taxon>
        <taxon>Verrucomicrobiota</taxon>
        <taxon>Verrucomicrobiia</taxon>
        <taxon>Verrucomicrobiales</taxon>
        <taxon>Rubritaleaceae</taxon>
        <taxon>Rubritalea</taxon>
    </lineage>
</organism>
<feature type="chain" id="PRO_5046282680" evidence="1">
    <location>
        <begin position="21"/>
        <end position="600"/>
    </location>
</feature>
<feature type="signal peptide" evidence="1">
    <location>
        <begin position="1"/>
        <end position="20"/>
    </location>
</feature>
<keyword evidence="1" id="KW-0732">Signal</keyword>
<name>A0ABW4ZDQ1_9BACT</name>
<sequence>MKKIGKAVLSLLFSLASAHAELRIHASTPEKAFYTGKPFVYEFLIEGAKEVKADAPPESDVFQIQFLEIAKGHSISHSSIALRYKLIPTQPGHCTLPPFSFTADGKTHFIDEEKTLFVKEPEKLPGLAITRDLPQRNLYVGEPFRIHYQWKSPLPLIGFRALDLNFPLFYHSHFQVRSPHNAIDGNDKAAIGLPVSHTRLIARHGSYQSGDLFFNTVSFEKVARASKPGEQTIPSASLLASYVDPPDHKKRIRGWQTNYPSYFNNNFFDQVDGDAYSQYYITSPAQSLHILPLPETGMPQDFHGQVGSRTLSVTAAPKIVAAGDPITLTIKIQNVDFPEFAELPELNKLIAFQRQFAIPNKQAAGRINNNSITFIRTVRPKSQDVTTIPSLRLPYFDPKTKQYAVAESPPIPITVKAADIATAYDAQLSGNQTLRNEIVKNPRGIRHNTNHTSALTDTSSRRSLTFILALTLPPAAFVAFAITTRMHRLHHFHPAKAKAKRAYHNFKITSHSKNIDHHTLADSVRTFFADSLGLRSHAHTIDEIMHTLKQRGCHCDLTPIQTLYTQASQNQFSTHPPTALSPELHQQVITSIKCIHLALK</sequence>
<evidence type="ECO:0000313" key="2">
    <source>
        <dbReference type="EMBL" id="MFD2159712.1"/>
    </source>
</evidence>
<dbReference type="InterPro" id="IPR025738">
    <property type="entry name" value="BatD"/>
</dbReference>
<protein>
    <submittedName>
        <fullName evidence="2">BatD family protein</fullName>
    </submittedName>
</protein>
<proteinExistence type="predicted"/>
<comment type="caution">
    <text evidence="2">The sequence shown here is derived from an EMBL/GenBank/DDBJ whole genome shotgun (WGS) entry which is preliminary data.</text>
</comment>
<dbReference type="PANTHER" id="PTHR40940:SF2">
    <property type="entry name" value="BATD"/>
    <property type="match status" value="1"/>
</dbReference>
<keyword evidence="3" id="KW-1185">Reference proteome</keyword>
<dbReference type="Proteomes" id="UP001597389">
    <property type="component" value="Unassembled WGS sequence"/>
</dbReference>
<evidence type="ECO:0000313" key="3">
    <source>
        <dbReference type="Proteomes" id="UP001597389"/>
    </source>
</evidence>
<reference evidence="3" key="1">
    <citation type="journal article" date="2019" name="Int. J. Syst. Evol. Microbiol.">
        <title>The Global Catalogue of Microorganisms (GCM) 10K type strain sequencing project: providing services to taxonomists for standard genome sequencing and annotation.</title>
        <authorList>
            <consortium name="The Broad Institute Genomics Platform"/>
            <consortium name="The Broad Institute Genome Sequencing Center for Infectious Disease"/>
            <person name="Wu L."/>
            <person name="Ma J."/>
        </authorList>
    </citation>
    <scope>NUCLEOTIDE SEQUENCE [LARGE SCALE GENOMIC DNA]</scope>
    <source>
        <strain evidence="3">CCUG 57942</strain>
    </source>
</reference>
<dbReference type="Pfam" id="PF13584">
    <property type="entry name" value="BatD"/>
    <property type="match status" value="2"/>
</dbReference>
<evidence type="ECO:0000256" key="1">
    <source>
        <dbReference type="SAM" id="SignalP"/>
    </source>
</evidence>
<accession>A0ABW4ZDQ1</accession>
<dbReference type="RefSeq" id="WP_377088258.1">
    <property type="nucleotide sequence ID" value="NZ_JBHSJL010000014.1"/>
</dbReference>
<dbReference type="PANTHER" id="PTHR40940">
    <property type="entry name" value="PROTEIN BATD-RELATED"/>
    <property type="match status" value="1"/>
</dbReference>
<dbReference type="EMBL" id="JBHUJB010000050">
    <property type="protein sequence ID" value="MFD2159712.1"/>
    <property type="molecule type" value="Genomic_DNA"/>
</dbReference>
<gene>
    <name evidence="2" type="ORF">ACFSW8_12455</name>
</gene>